<dbReference type="RefSeq" id="XP_002287911.1">
    <property type="nucleotide sequence ID" value="XM_002287875.1"/>
</dbReference>
<dbReference type="PaxDb" id="35128-Thaps268300"/>
<protein>
    <recommendedName>
        <fullName evidence="4">DUF493 domain-containing protein</fullName>
    </recommendedName>
</protein>
<dbReference type="AlphaFoldDB" id="B8BUV8"/>
<proteinExistence type="predicted"/>
<dbReference type="SUPFAM" id="SSF117991">
    <property type="entry name" value="YbeD/HP0495-like"/>
    <property type="match status" value="1"/>
</dbReference>
<dbReference type="InterPro" id="IPR007454">
    <property type="entry name" value="UPF0250_YbeD-like"/>
</dbReference>
<dbReference type="eggNOG" id="ENOG502S9SY">
    <property type="taxonomic scope" value="Eukaryota"/>
</dbReference>
<dbReference type="Gene3D" id="3.30.70.260">
    <property type="match status" value="1"/>
</dbReference>
<evidence type="ECO:0000313" key="2">
    <source>
        <dbReference type="EMBL" id="EED95354.1"/>
    </source>
</evidence>
<feature type="compositionally biased region" description="Low complexity" evidence="1">
    <location>
        <begin position="128"/>
        <end position="140"/>
    </location>
</feature>
<name>B8BUV8_THAPS</name>
<evidence type="ECO:0000313" key="3">
    <source>
        <dbReference type="Proteomes" id="UP000001449"/>
    </source>
</evidence>
<feature type="region of interest" description="Disordered" evidence="1">
    <location>
        <begin position="120"/>
        <end position="161"/>
    </location>
</feature>
<accession>B8BUV8</accession>
<dbReference type="EMBL" id="CM000639">
    <property type="protein sequence ID" value="EED95354.1"/>
    <property type="molecule type" value="Genomic_DNA"/>
</dbReference>
<dbReference type="OMA" id="GEDMEMF"/>
<gene>
    <name evidence="2" type="ORF">THAPSDRAFT_268300</name>
</gene>
<dbReference type="HOGENOM" id="CLU_1021133_0_0_1"/>
<reference evidence="2 3" key="1">
    <citation type="journal article" date="2004" name="Science">
        <title>The genome of the diatom Thalassiosira pseudonana: ecology, evolution, and metabolism.</title>
        <authorList>
            <person name="Armbrust E.V."/>
            <person name="Berges J.A."/>
            <person name="Bowler C."/>
            <person name="Green B.R."/>
            <person name="Martinez D."/>
            <person name="Putnam N.H."/>
            <person name="Zhou S."/>
            <person name="Allen A.E."/>
            <person name="Apt K.E."/>
            <person name="Bechner M."/>
            <person name="Brzezinski M.A."/>
            <person name="Chaal B.K."/>
            <person name="Chiovitti A."/>
            <person name="Davis A.K."/>
            <person name="Demarest M.S."/>
            <person name="Detter J.C."/>
            <person name="Glavina T."/>
            <person name="Goodstein D."/>
            <person name="Hadi M.Z."/>
            <person name="Hellsten U."/>
            <person name="Hildebrand M."/>
            <person name="Jenkins B.D."/>
            <person name="Jurka J."/>
            <person name="Kapitonov V.V."/>
            <person name="Kroger N."/>
            <person name="Lau W.W."/>
            <person name="Lane T.W."/>
            <person name="Larimer F.W."/>
            <person name="Lippmeier J.C."/>
            <person name="Lucas S."/>
            <person name="Medina M."/>
            <person name="Montsant A."/>
            <person name="Obornik M."/>
            <person name="Parker M.S."/>
            <person name="Palenik B."/>
            <person name="Pazour G.J."/>
            <person name="Richardson P.M."/>
            <person name="Rynearson T.A."/>
            <person name="Saito M.A."/>
            <person name="Schwartz D.C."/>
            <person name="Thamatrakoln K."/>
            <person name="Valentin K."/>
            <person name="Vardi A."/>
            <person name="Wilkerson F.P."/>
            <person name="Rokhsar D.S."/>
        </authorList>
    </citation>
    <scope>NUCLEOTIDE SEQUENCE [LARGE SCALE GENOMIC DNA]</scope>
    <source>
        <strain evidence="2 3">CCMP1335</strain>
    </source>
</reference>
<dbReference type="KEGG" id="tps:THAPSDRAFT_268300"/>
<dbReference type="InterPro" id="IPR027471">
    <property type="entry name" value="YbeD-like_sf"/>
</dbReference>
<dbReference type="Pfam" id="PF04359">
    <property type="entry name" value="DUF493"/>
    <property type="match status" value="1"/>
</dbReference>
<dbReference type="InParanoid" id="B8BUV8"/>
<sequence>MSPSYKHGIAAAGLSVLIAGIVTTPIDVEAFTASQHHSFATRTSSTAILKMASENGNGSSGDSELPVSGSFFNAVPPPNTDTPMEDAAAVESSNETVLPSFGGEDMEMFQQIIQKTKVSRSESGQGFSKTTSTSDHVTSSVIQTTSTDPKDSFVGIGKPLNDLQNPEYDENGYTLYADETTGEKKRVFEALVEYPAVFKMKIVGQDDENETFAPEIVEAVAKSCGVDLSMVKNTKRKNGKWTSVTVHAPVKSADMLYALYASIDENPRVKFKF</sequence>
<keyword evidence="3" id="KW-1185">Reference proteome</keyword>
<dbReference type="Proteomes" id="UP000001449">
    <property type="component" value="Chromosome 2"/>
</dbReference>
<evidence type="ECO:0008006" key="4">
    <source>
        <dbReference type="Google" id="ProtNLM"/>
    </source>
</evidence>
<reference evidence="2 3" key="2">
    <citation type="journal article" date="2008" name="Nature">
        <title>The Phaeodactylum genome reveals the evolutionary history of diatom genomes.</title>
        <authorList>
            <person name="Bowler C."/>
            <person name="Allen A.E."/>
            <person name="Badger J.H."/>
            <person name="Grimwood J."/>
            <person name="Jabbari K."/>
            <person name="Kuo A."/>
            <person name="Maheswari U."/>
            <person name="Martens C."/>
            <person name="Maumus F."/>
            <person name="Otillar R.P."/>
            <person name="Rayko E."/>
            <person name="Salamov A."/>
            <person name="Vandepoele K."/>
            <person name="Beszteri B."/>
            <person name="Gruber A."/>
            <person name="Heijde M."/>
            <person name="Katinka M."/>
            <person name="Mock T."/>
            <person name="Valentin K."/>
            <person name="Verret F."/>
            <person name="Berges J.A."/>
            <person name="Brownlee C."/>
            <person name="Cadoret J.P."/>
            <person name="Chiovitti A."/>
            <person name="Choi C.J."/>
            <person name="Coesel S."/>
            <person name="De Martino A."/>
            <person name="Detter J.C."/>
            <person name="Durkin C."/>
            <person name="Falciatore A."/>
            <person name="Fournet J."/>
            <person name="Haruta M."/>
            <person name="Huysman M.J."/>
            <person name="Jenkins B.D."/>
            <person name="Jiroutova K."/>
            <person name="Jorgensen R.E."/>
            <person name="Joubert Y."/>
            <person name="Kaplan A."/>
            <person name="Kroger N."/>
            <person name="Kroth P.G."/>
            <person name="La Roche J."/>
            <person name="Lindquist E."/>
            <person name="Lommer M."/>
            <person name="Martin-Jezequel V."/>
            <person name="Lopez P.J."/>
            <person name="Lucas S."/>
            <person name="Mangogna M."/>
            <person name="McGinnis K."/>
            <person name="Medlin L.K."/>
            <person name="Montsant A."/>
            <person name="Oudot-Le Secq M.P."/>
            <person name="Napoli C."/>
            <person name="Obornik M."/>
            <person name="Parker M.S."/>
            <person name="Petit J.L."/>
            <person name="Porcel B.M."/>
            <person name="Poulsen N."/>
            <person name="Robison M."/>
            <person name="Rychlewski L."/>
            <person name="Rynearson T.A."/>
            <person name="Schmutz J."/>
            <person name="Shapiro H."/>
            <person name="Siaut M."/>
            <person name="Stanley M."/>
            <person name="Sussman M.R."/>
            <person name="Taylor A.R."/>
            <person name="Vardi A."/>
            <person name="von Dassow P."/>
            <person name="Vyverman W."/>
            <person name="Willis A."/>
            <person name="Wyrwicz L.S."/>
            <person name="Rokhsar D.S."/>
            <person name="Weissenbach J."/>
            <person name="Armbrust E.V."/>
            <person name="Green B.R."/>
            <person name="Van de Peer Y."/>
            <person name="Grigoriev I.V."/>
        </authorList>
    </citation>
    <scope>NUCLEOTIDE SEQUENCE [LARGE SCALE GENOMIC DNA]</scope>
    <source>
        <strain evidence="2 3">CCMP1335</strain>
    </source>
</reference>
<evidence type="ECO:0000256" key="1">
    <source>
        <dbReference type="SAM" id="MobiDB-lite"/>
    </source>
</evidence>
<organism evidence="2 3">
    <name type="scientific">Thalassiosira pseudonana</name>
    <name type="common">Marine diatom</name>
    <name type="synonym">Cyclotella nana</name>
    <dbReference type="NCBI Taxonomy" id="35128"/>
    <lineage>
        <taxon>Eukaryota</taxon>
        <taxon>Sar</taxon>
        <taxon>Stramenopiles</taxon>
        <taxon>Ochrophyta</taxon>
        <taxon>Bacillariophyta</taxon>
        <taxon>Coscinodiscophyceae</taxon>
        <taxon>Thalassiosirophycidae</taxon>
        <taxon>Thalassiosirales</taxon>
        <taxon>Thalassiosiraceae</taxon>
        <taxon>Thalassiosira</taxon>
    </lineage>
</organism>
<dbReference type="GeneID" id="7446646"/>